<dbReference type="GO" id="GO:0003924">
    <property type="term" value="F:GTPase activity"/>
    <property type="evidence" value="ECO:0007669"/>
    <property type="project" value="InterPro"/>
</dbReference>
<dbReference type="InterPro" id="IPR045913">
    <property type="entry name" value="TBC20/Gyp8-like"/>
</dbReference>
<dbReference type="Gene3D" id="1.10.472.80">
    <property type="entry name" value="Ypt/Rab-GAP domain of gyp1p, domain 3"/>
    <property type="match status" value="1"/>
</dbReference>
<name>A0AAF3F096_9BILA</name>
<dbReference type="SUPFAM" id="SSF52540">
    <property type="entry name" value="P-loop containing nucleoside triphosphate hydrolases"/>
    <property type="match status" value="1"/>
</dbReference>
<organism evidence="4 5">
    <name type="scientific">Mesorhabditis belari</name>
    <dbReference type="NCBI Taxonomy" id="2138241"/>
    <lineage>
        <taxon>Eukaryota</taxon>
        <taxon>Metazoa</taxon>
        <taxon>Ecdysozoa</taxon>
        <taxon>Nematoda</taxon>
        <taxon>Chromadorea</taxon>
        <taxon>Rhabditida</taxon>
        <taxon>Rhabditina</taxon>
        <taxon>Rhabditomorpha</taxon>
        <taxon>Rhabditoidea</taxon>
        <taxon>Rhabditidae</taxon>
        <taxon>Mesorhabditinae</taxon>
        <taxon>Mesorhabditis</taxon>
    </lineage>
</organism>
<dbReference type="SMART" id="SM00175">
    <property type="entry name" value="RAB"/>
    <property type="match status" value="1"/>
</dbReference>
<dbReference type="PANTHER" id="PTHR20913">
    <property type="entry name" value="TBC1 DOMAIN FAMILY MEMBER 20/GTPASE"/>
    <property type="match status" value="1"/>
</dbReference>
<dbReference type="PROSITE" id="PS51419">
    <property type="entry name" value="RAB"/>
    <property type="match status" value="1"/>
</dbReference>
<dbReference type="InterPro" id="IPR027417">
    <property type="entry name" value="P-loop_NTPase"/>
</dbReference>
<dbReference type="GO" id="GO:0005789">
    <property type="term" value="C:endoplasmic reticulum membrane"/>
    <property type="evidence" value="ECO:0007669"/>
    <property type="project" value="TreeGrafter"/>
</dbReference>
<dbReference type="SMART" id="SM00173">
    <property type="entry name" value="RAS"/>
    <property type="match status" value="1"/>
</dbReference>
<accession>A0AAF3F096</accession>
<dbReference type="AlphaFoldDB" id="A0AAF3F096"/>
<dbReference type="Gene3D" id="1.10.8.1310">
    <property type="match status" value="1"/>
</dbReference>
<dbReference type="InterPro" id="IPR000195">
    <property type="entry name" value="Rab-GAP-TBC_dom"/>
</dbReference>
<keyword evidence="1" id="KW-0343">GTPase activation</keyword>
<dbReference type="InterPro" id="IPR001806">
    <property type="entry name" value="Small_GTPase"/>
</dbReference>
<evidence type="ECO:0000313" key="5">
    <source>
        <dbReference type="WBParaSite" id="MBELARI_LOCUS19168"/>
    </source>
</evidence>
<dbReference type="NCBIfam" id="TIGR00231">
    <property type="entry name" value="small_GTP"/>
    <property type="match status" value="1"/>
</dbReference>
<dbReference type="WBParaSite" id="MBELARI_LOCUS19168">
    <property type="protein sequence ID" value="MBELARI_LOCUS19168"/>
    <property type="gene ID" value="MBELARI_LOCUS19168"/>
</dbReference>
<sequence>MSVIRRKIALMGCYCVGKSSITERFVSGNFSNDYETTIEDLQTKSYKYDGKDFLLRIMDTAGHQQYSLFPRSCAFDVDGYILVYSIDDRHSFEIVQIIYDKIRDHMGDVKFPVVLVGNKIDLQSESRAVTKEEGLQLARSWEAVFLEVSAKDNIGKSKNTVKHVFEKALQEIEMSRGNVQRRSNELRVQTGMPSISAPNSPRRKRSYPVAGKWVNSCNDVNQDVDGGDEVCENPIKAAQWRALSEKRNNINQFLELHREEGLHFYLDELRHFATTRGGLIDDDFRAEIWPILAERMVTCEDEDCTDATPSCTVSRSTSGSDLQTSDFESAMSEMTNEETTPIADPEESGVDAENERLEKLQEHKEWRQVDMDVQRTLARFPPNISEQHRTTLQEDLTPLIVQILSTNPGFNYYQGFHDVLLTFLLVLGKEKALKVGLDITRSGSFRAYLLKSLEDSVLKELNLVYVILSRADPELEEVMRSVNLGGLFALSWPLTWFSHSLHNYHQIVRCFDVFLASHPLFPIYVTAAVVMYRRAAVLSVEQEMPFIHHCLNTMPHEIPVDEIIADATYLMKLMPPVLLKGRYLEEYQRNVSSSPVKTRGVSKLPRYALQLAVMGAAGAAAGYFLLTRYQI</sequence>
<keyword evidence="2" id="KW-0812">Transmembrane</keyword>
<dbReference type="PROSITE" id="PS51420">
    <property type="entry name" value="RHO"/>
    <property type="match status" value="1"/>
</dbReference>
<dbReference type="SMART" id="SM00174">
    <property type="entry name" value="RHO"/>
    <property type="match status" value="1"/>
</dbReference>
<keyword evidence="2" id="KW-1133">Transmembrane helix</keyword>
<dbReference type="Pfam" id="PF00566">
    <property type="entry name" value="RabGAP-TBC"/>
    <property type="match status" value="1"/>
</dbReference>
<dbReference type="InterPro" id="IPR035969">
    <property type="entry name" value="Rab-GAP_TBC_sf"/>
</dbReference>
<dbReference type="PROSITE" id="PS51421">
    <property type="entry name" value="RAS"/>
    <property type="match status" value="1"/>
</dbReference>
<dbReference type="PROSITE" id="PS50086">
    <property type="entry name" value="TBC_RABGAP"/>
    <property type="match status" value="1"/>
</dbReference>
<dbReference type="GO" id="GO:0005096">
    <property type="term" value="F:GTPase activator activity"/>
    <property type="evidence" value="ECO:0007669"/>
    <property type="project" value="UniProtKB-KW"/>
</dbReference>
<keyword evidence="4" id="KW-1185">Reference proteome</keyword>
<reference evidence="5" key="1">
    <citation type="submission" date="2024-02" db="UniProtKB">
        <authorList>
            <consortium name="WormBaseParasite"/>
        </authorList>
    </citation>
    <scope>IDENTIFICATION</scope>
</reference>
<dbReference type="PANTHER" id="PTHR20913:SF7">
    <property type="entry name" value="RE60063P"/>
    <property type="match status" value="1"/>
</dbReference>
<dbReference type="Pfam" id="PF00071">
    <property type="entry name" value="Ras"/>
    <property type="match status" value="1"/>
</dbReference>
<keyword evidence="2" id="KW-0472">Membrane</keyword>
<evidence type="ECO:0000256" key="1">
    <source>
        <dbReference type="ARBA" id="ARBA00022468"/>
    </source>
</evidence>
<dbReference type="SUPFAM" id="SSF47923">
    <property type="entry name" value="Ypt/Rab-GAP domain of gyp1p"/>
    <property type="match status" value="2"/>
</dbReference>
<evidence type="ECO:0000256" key="2">
    <source>
        <dbReference type="SAM" id="Phobius"/>
    </source>
</evidence>
<feature type="transmembrane region" description="Helical" evidence="2">
    <location>
        <begin position="607"/>
        <end position="626"/>
    </location>
</feature>
<dbReference type="GO" id="GO:0005525">
    <property type="term" value="F:GTP binding"/>
    <property type="evidence" value="ECO:0007669"/>
    <property type="project" value="InterPro"/>
</dbReference>
<evidence type="ECO:0000313" key="4">
    <source>
        <dbReference type="Proteomes" id="UP000887575"/>
    </source>
</evidence>
<dbReference type="Gene3D" id="3.40.50.300">
    <property type="entry name" value="P-loop containing nucleotide triphosphate hydrolases"/>
    <property type="match status" value="1"/>
</dbReference>
<evidence type="ECO:0000259" key="3">
    <source>
        <dbReference type="PROSITE" id="PS50086"/>
    </source>
</evidence>
<dbReference type="PRINTS" id="PR00449">
    <property type="entry name" value="RASTRNSFRMNG"/>
</dbReference>
<dbReference type="InterPro" id="IPR005225">
    <property type="entry name" value="Small_GTP-bd"/>
</dbReference>
<proteinExistence type="predicted"/>
<dbReference type="GO" id="GO:0006888">
    <property type="term" value="P:endoplasmic reticulum to Golgi vesicle-mediated transport"/>
    <property type="evidence" value="ECO:0007669"/>
    <property type="project" value="TreeGrafter"/>
</dbReference>
<protein>
    <submittedName>
        <fullName evidence="5">Rab-GAP TBC domain-containing protein</fullName>
    </submittedName>
</protein>
<dbReference type="Proteomes" id="UP000887575">
    <property type="component" value="Unassembled WGS sequence"/>
</dbReference>
<dbReference type="SMART" id="SM00164">
    <property type="entry name" value="TBC"/>
    <property type="match status" value="1"/>
</dbReference>
<feature type="domain" description="Rab-GAP TBC" evidence="3">
    <location>
        <begin position="279"/>
        <end position="518"/>
    </location>
</feature>